<evidence type="ECO:0000256" key="2">
    <source>
        <dbReference type="ARBA" id="ARBA00010205"/>
    </source>
</evidence>
<dbReference type="Pfam" id="PF06087">
    <property type="entry name" value="Tyr-DNA_phospho"/>
    <property type="match status" value="1"/>
</dbReference>
<evidence type="ECO:0000256" key="7">
    <source>
        <dbReference type="ARBA" id="ARBA00023204"/>
    </source>
</evidence>
<sequence length="511" mass="57837">MEKSEAARVTGAHWASLRSKPELIVIEDDEIADADANDDIQEIKTRSVSPPHKKQRLPETNVKTETITSPISLFSTELSNRQDNRDCLDFKDFVAHPDLVKTYQFNFMIDIEFLFESLGRNLGKCEVCLVTSLKSLVMDAELFTQLKVTTCDVKMARYGTHHTKMMINFFRDGTLQIVIHTANLTYAQFNYNAQTLWKSPILKKRSETRSTNFKADLTRYLRSYHLEKMDELSEILAEYDFSEISAEFISSSPGDYVLDLDHPGETLSGYGKLYQVLNANNLIPQDHQKHLKVVAQISTIASPYELSRNIFLHLLAPMVNGSTFPLSDGALAVFDSGKQDNYDAIVVFPTDEEVKNCASGELAGAAILYQPYPKYYNPNLEGHRKALKRAFHRWISKVETGREKFPPHCKTYCATDDDYATLKWVLMTSSNLSKQAWGCPGKNLSPDSRVQKYKIQSFEAGVLLHSGQFGGLPLVPEYVSNTSNKNNSVPIRLPFSLPPVRYTAKDKPWCI</sequence>
<reference evidence="12" key="2">
    <citation type="submission" date="2014-02" db="EMBL/GenBank/DDBJ databases">
        <title>Complete DNA sequence of /Kuraishia capsulata/ illustrates novel genomic features among budding yeasts (/Saccharomycotina/).</title>
        <authorList>
            <person name="Morales L."/>
            <person name="Noel B."/>
            <person name="Porcel B."/>
            <person name="Marcet-Houben M."/>
            <person name="Hullo M-F."/>
            <person name="Sacerdot C."/>
            <person name="Tekaia F."/>
            <person name="Leh-Louis V."/>
            <person name="Despons L."/>
            <person name="Khanna V."/>
            <person name="Aury J-M."/>
            <person name="Barbe V."/>
            <person name="Couloux A."/>
            <person name="Labadie K."/>
            <person name="Pelletier E."/>
            <person name="Souciet J-L."/>
            <person name="Boekhout T."/>
            <person name="Gabaldon T."/>
            <person name="Wincker P."/>
            <person name="Dujon B."/>
        </authorList>
    </citation>
    <scope>NUCLEOTIDE SEQUENCE</scope>
    <source>
        <strain evidence="12">CBS 1993</strain>
    </source>
</reference>
<evidence type="ECO:0000256" key="8">
    <source>
        <dbReference type="ARBA" id="ARBA00023242"/>
    </source>
</evidence>
<evidence type="ECO:0000256" key="11">
    <source>
        <dbReference type="PIRSR" id="PIRSR610347-3"/>
    </source>
</evidence>
<keyword evidence="13" id="KW-1185">Reference proteome</keyword>
<dbReference type="GO" id="GO:0003690">
    <property type="term" value="F:double-stranded DNA binding"/>
    <property type="evidence" value="ECO:0007669"/>
    <property type="project" value="TreeGrafter"/>
</dbReference>
<dbReference type="EMBL" id="HG793125">
    <property type="protein sequence ID" value="CDK24544.1"/>
    <property type="molecule type" value="Genomic_DNA"/>
</dbReference>
<keyword evidence="3" id="KW-0540">Nuclease</keyword>
<evidence type="ECO:0000256" key="1">
    <source>
        <dbReference type="ARBA" id="ARBA00004123"/>
    </source>
</evidence>
<evidence type="ECO:0000256" key="5">
    <source>
        <dbReference type="ARBA" id="ARBA00022801"/>
    </source>
</evidence>
<proteinExistence type="inferred from homology"/>
<dbReference type="OrthoDB" id="47785at2759"/>
<dbReference type="Gene3D" id="3.30.870.10">
    <property type="entry name" value="Endonuclease Chain A"/>
    <property type="match status" value="2"/>
</dbReference>
<organism evidence="12 13">
    <name type="scientific">Kuraishia capsulata CBS 1993</name>
    <dbReference type="NCBI Taxonomy" id="1382522"/>
    <lineage>
        <taxon>Eukaryota</taxon>
        <taxon>Fungi</taxon>
        <taxon>Dikarya</taxon>
        <taxon>Ascomycota</taxon>
        <taxon>Saccharomycotina</taxon>
        <taxon>Pichiomycetes</taxon>
        <taxon>Pichiales</taxon>
        <taxon>Pichiaceae</taxon>
        <taxon>Kuraishia</taxon>
    </lineage>
</organism>
<accession>W6MFG8</accession>
<comment type="subcellular location">
    <subcellularLocation>
        <location evidence="1">Nucleus</location>
    </subcellularLocation>
</comment>
<feature type="active site" description="Proton donor/acceptor" evidence="9">
    <location>
        <position position="408"/>
    </location>
</feature>
<dbReference type="GO" id="GO:0003697">
    <property type="term" value="F:single-stranded DNA binding"/>
    <property type="evidence" value="ECO:0007669"/>
    <property type="project" value="TreeGrafter"/>
</dbReference>
<keyword evidence="8" id="KW-0539">Nucleus</keyword>
<evidence type="ECO:0000313" key="12">
    <source>
        <dbReference type="EMBL" id="CDK24544.1"/>
    </source>
</evidence>
<reference evidence="12" key="1">
    <citation type="submission" date="2013-12" db="EMBL/GenBank/DDBJ databases">
        <authorList>
            <person name="Genoscope - CEA"/>
        </authorList>
    </citation>
    <scope>NUCLEOTIDE SEQUENCE</scope>
    <source>
        <strain evidence="12">CBS 1993</strain>
    </source>
</reference>
<keyword evidence="7" id="KW-0234">DNA repair</keyword>
<evidence type="ECO:0000256" key="6">
    <source>
        <dbReference type="ARBA" id="ARBA00022839"/>
    </source>
</evidence>
<evidence type="ECO:0000256" key="10">
    <source>
        <dbReference type="PIRSR" id="PIRSR610347-2"/>
    </source>
</evidence>
<dbReference type="HOGENOM" id="CLU_010413_2_0_1"/>
<keyword evidence="4" id="KW-0227">DNA damage</keyword>
<evidence type="ECO:0000313" key="13">
    <source>
        <dbReference type="Proteomes" id="UP000019384"/>
    </source>
</evidence>
<dbReference type="GO" id="GO:0004527">
    <property type="term" value="F:exonuclease activity"/>
    <property type="evidence" value="ECO:0007669"/>
    <property type="project" value="UniProtKB-KW"/>
</dbReference>
<dbReference type="PANTHER" id="PTHR12415:SF0">
    <property type="entry name" value="TYROSYL-DNA PHOSPHODIESTERASE 1"/>
    <property type="match status" value="1"/>
</dbReference>
<evidence type="ECO:0000256" key="4">
    <source>
        <dbReference type="ARBA" id="ARBA00022763"/>
    </source>
</evidence>
<gene>
    <name evidence="12" type="ORF">KUCA_T00000510001</name>
</gene>
<feature type="binding site" evidence="10">
    <location>
        <position position="410"/>
    </location>
    <ligand>
        <name>substrate</name>
    </ligand>
</feature>
<dbReference type="Proteomes" id="UP000019384">
    <property type="component" value="Unassembled WGS sequence"/>
</dbReference>
<feature type="binding site" evidence="10">
    <location>
        <position position="164"/>
    </location>
    <ligand>
        <name>substrate</name>
    </ligand>
</feature>
<dbReference type="GO" id="GO:0005634">
    <property type="term" value="C:nucleus"/>
    <property type="evidence" value="ECO:0007669"/>
    <property type="project" value="UniProtKB-SubCell"/>
</dbReference>
<dbReference type="PANTHER" id="PTHR12415">
    <property type="entry name" value="TYROSYL-DNA PHOSPHODIESTERASE 1"/>
    <property type="match status" value="1"/>
</dbReference>
<dbReference type="AlphaFoldDB" id="W6MFG8"/>
<keyword evidence="5" id="KW-0378">Hydrolase</keyword>
<dbReference type="GeneID" id="34517949"/>
<evidence type="ECO:0008006" key="14">
    <source>
        <dbReference type="Google" id="ProtNLM"/>
    </source>
</evidence>
<dbReference type="InterPro" id="IPR010347">
    <property type="entry name" value="Tdp1"/>
</dbReference>
<evidence type="ECO:0000256" key="3">
    <source>
        <dbReference type="ARBA" id="ARBA00022722"/>
    </source>
</evidence>
<dbReference type="RefSeq" id="XP_022456561.1">
    <property type="nucleotide sequence ID" value="XM_022605055.1"/>
</dbReference>
<comment type="similarity">
    <text evidence="2">Belongs to the tyrosyl-DNA phosphodiesterase family.</text>
</comment>
<keyword evidence="6" id="KW-0269">Exonuclease</keyword>
<evidence type="ECO:0000256" key="9">
    <source>
        <dbReference type="PIRSR" id="PIRSR610347-1"/>
    </source>
</evidence>
<feature type="active site" description="Nucleophile" evidence="9">
    <location>
        <position position="162"/>
    </location>
</feature>
<feature type="site" description="Interaction with DNA" evidence="11">
    <location>
        <position position="433"/>
    </location>
</feature>
<name>W6MFG8_9ASCO</name>
<dbReference type="GO" id="GO:0017005">
    <property type="term" value="F:3'-tyrosyl-DNA phosphodiesterase activity"/>
    <property type="evidence" value="ECO:0007669"/>
    <property type="project" value="TreeGrafter"/>
</dbReference>
<protein>
    <recommendedName>
        <fullName evidence="14">Tyrosyl-DNA phosphodiesterase</fullName>
    </recommendedName>
</protein>
<dbReference type="SUPFAM" id="SSF56024">
    <property type="entry name" value="Phospholipase D/nuclease"/>
    <property type="match status" value="2"/>
</dbReference>
<dbReference type="STRING" id="1382522.W6MFG8"/>
<dbReference type="GO" id="GO:0006281">
    <property type="term" value="P:DNA repair"/>
    <property type="evidence" value="ECO:0007669"/>
    <property type="project" value="UniProtKB-KW"/>
</dbReference>